<feature type="compositionally biased region" description="Low complexity" evidence="2">
    <location>
        <begin position="417"/>
        <end position="431"/>
    </location>
</feature>
<feature type="compositionally biased region" description="Polar residues" evidence="2">
    <location>
        <begin position="444"/>
        <end position="458"/>
    </location>
</feature>
<dbReference type="AlphaFoldDB" id="A0A507CHJ6"/>
<dbReference type="InterPro" id="IPR007307">
    <property type="entry name" value="Ltv1"/>
</dbReference>
<protein>
    <recommendedName>
        <fullName evidence="5">Protein LTV1</fullName>
    </recommendedName>
</protein>
<dbReference type="Proteomes" id="UP000320475">
    <property type="component" value="Unassembled WGS sequence"/>
</dbReference>
<feature type="compositionally biased region" description="Acidic residues" evidence="2">
    <location>
        <begin position="144"/>
        <end position="173"/>
    </location>
</feature>
<feature type="compositionally biased region" description="Low complexity" evidence="2">
    <location>
        <begin position="184"/>
        <end position="200"/>
    </location>
</feature>
<dbReference type="GO" id="GO:0005634">
    <property type="term" value="C:nucleus"/>
    <property type="evidence" value="ECO:0007669"/>
    <property type="project" value="TreeGrafter"/>
</dbReference>
<evidence type="ECO:0000313" key="3">
    <source>
        <dbReference type="EMBL" id="TPX39042.1"/>
    </source>
</evidence>
<dbReference type="GO" id="GO:0030688">
    <property type="term" value="C:preribosome, small subunit precursor"/>
    <property type="evidence" value="ECO:0007669"/>
    <property type="project" value="TreeGrafter"/>
</dbReference>
<dbReference type="Pfam" id="PF04180">
    <property type="entry name" value="LTV"/>
    <property type="match status" value="2"/>
</dbReference>
<evidence type="ECO:0000256" key="2">
    <source>
        <dbReference type="SAM" id="MobiDB-lite"/>
    </source>
</evidence>
<evidence type="ECO:0008006" key="5">
    <source>
        <dbReference type="Google" id="ProtNLM"/>
    </source>
</evidence>
<sequence length="865" mass="97592">MTIPEGRRDEQYKYRHCIPSSHDGESSTQPSNQGQSEGPASSTDSNANDSTRRLEPQWDLKSDSEKHLSRMEGRLEKLQKSLAPPRSTDIYASFLETDDSGNAAQNGIDNSAEDQQQFNVEVGSISSSELSFVMSVDSRASLLSDDDDEEETEDEYDHEEEFESEDRAYDEEAISFARDGTAGSSSSSIININNNSRSRSTPGTSKVDRIRSYTRRTRLVAKMGDKRHSFIDKKTARTFQVVHRSQRDPALSDETASRFVLREVPPSSNLLKRGKYQPDLNLADLDEVLEHENEYDSENDKDCDEEQHHLSENADDEALSSIASEGKEIVPGINPIPFDDEDDEWEDLSDQEEPSNAIQAVLDDQKGEERPVETISVDKGDDVSVYGIFFEDQDTYDYTRHLKPIGQDTAAVYVSAASSGSSKKPSSTSTGGIAFIDEDAANAMNEQPSKRTSNNQRHVSFILPSDVLPSHAEDEVGLLNRGNAPSGLQLELDPDVREALEALEDEPYVVTTGDETDEKEDVMEGWFATLNADALPEGMALGGSDEDDHDEESGWMREFRKYKKQQHKVKNERADSCDEYSDDQPDYKSNLTSQFSMSSSSIYRNPNKVIIDDRFDRVLEQEYSDNEIGELDADDPSVRGAKDVNDARMNKLMNEFLDSVELRGKRHQTLISKRDGVSQLREIREELREGITGVMHERNDGQERDEVEVSDTESESHRRGGWDAESIISTYSNVYHRPQVIDEDDGVRIRVNRHGIVTLVGKGIGDRKSDRTLPTPPPESCVSNGKTEEGKKDEPPQDDERLNRGQARPKLETAEEKRTRKEAVKAERRERREMKKSTKAEFKQAEATSKRQYLLKQSQRRLHIE</sequence>
<dbReference type="OrthoDB" id="5852896at2759"/>
<feature type="compositionally biased region" description="Basic and acidic residues" evidence="2">
    <location>
        <begin position="1"/>
        <end position="13"/>
    </location>
</feature>
<feature type="compositionally biased region" description="Polar residues" evidence="2">
    <location>
        <begin position="26"/>
        <end position="49"/>
    </location>
</feature>
<feature type="region of interest" description="Disordered" evidence="2">
    <location>
        <begin position="1"/>
        <end position="117"/>
    </location>
</feature>
<name>A0A507CHJ6_9FUNG</name>
<feature type="compositionally biased region" description="Basic and acidic residues" evidence="2">
    <location>
        <begin position="288"/>
        <end position="312"/>
    </location>
</feature>
<feature type="region of interest" description="Disordered" evidence="2">
    <location>
        <begin position="696"/>
        <end position="721"/>
    </location>
</feature>
<comment type="similarity">
    <text evidence="1">Belongs to the LTV1 family.</text>
</comment>
<feature type="compositionally biased region" description="Acidic residues" evidence="2">
    <location>
        <begin position="338"/>
        <end position="353"/>
    </location>
</feature>
<feature type="region of interest" description="Disordered" evidence="2">
    <location>
        <begin position="762"/>
        <end position="865"/>
    </location>
</feature>
<gene>
    <name evidence="3" type="ORF">SeLEV6574_g07445</name>
</gene>
<dbReference type="PANTHER" id="PTHR21531">
    <property type="entry name" value="LOW-TEMPERATURE VIABILITY PROTEIN LTV1-RELATED"/>
    <property type="match status" value="1"/>
</dbReference>
<evidence type="ECO:0000256" key="1">
    <source>
        <dbReference type="ARBA" id="ARBA00009078"/>
    </source>
</evidence>
<dbReference type="GO" id="GO:0005829">
    <property type="term" value="C:cytosol"/>
    <property type="evidence" value="ECO:0007669"/>
    <property type="project" value="TreeGrafter"/>
</dbReference>
<feature type="region of interest" description="Disordered" evidence="2">
    <location>
        <begin position="283"/>
        <end position="373"/>
    </location>
</feature>
<feature type="compositionally biased region" description="Basic and acidic residues" evidence="2">
    <location>
        <begin position="363"/>
        <end position="373"/>
    </location>
</feature>
<feature type="compositionally biased region" description="Basic and acidic residues" evidence="2">
    <location>
        <begin position="786"/>
        <end position="844"/>
    </location>
</feature>
<feature type="region of interest" description="Disordered" evidence="2">
    <location>
        <begin position="537"/>
        <end position="588"/>
    </location>
</feature>
<feature type="compositionally biased region" description="Polar residues" evidence="2">
    <location>
        <begin position="846"/>
        <end position="857"/>
    </location>
</feature>
<dbReference type="GO" id="GO:0042274">
    <property type="term" value="P:ribosomal small subunit biogenesis"/>
    <property type="evidence" value="ECO:0007669"/>
    <property type="project" value="InterPro"/>
</dbReference>
<dbReference type="PANTHER" id="PTHR21531:SF0">
    <property type="entry name" value="PROTEIN LTV1 HOMOLOG"/>
    <property type="match status" value="1"/>
</dbReference>
<evidence type="ECO:0000313" key="4">
    <source>
        <dbReference type="Proteomes" id="UP000320475"/>
    </source>
</evidence>
<dbReference type="EMBL" id="QEAM01000528">
    <property type="protein sequence ID" value="TPX39042.1"/>
    <property type="molecule type" value="Genomic_DNA"/>
</dbReference>
<feature type="compositionally biased region" description="Polar residues" evidence="2">
    <location>
        <begin position="100"/>
        <end position="117"/>
    </location>
</feature>
<reference evidence="3 4" key="1">
    <citation type="journal article" date="2019" name="Sci. Rep.">
        <title>Comparative genomics of chytrid fungi reveal insights into the obligate biotrophic and pathogenic lifestyle of Synchytrium endobioticum.</title>
        <authorList>
            <person name="van de Vossenberg B.T.L.H."/>
            <person name="Warris S."/>
            <person name="Nguyen H.D.T."/>
            <person name="van Gent-Pelzer M.P.E."/>
            <person name="Joly D.L."/>
            <person name="van de Geest H.C."/>
            <person name="Bonants P.J.M."/>
            <person name="Smith D.S."/>
            <person name="Levesque C.A."/>
            <person name="van der Lee T.A.J."/>
        </authorList>
    </citation>
    <scope>NUCLEOTIDE SEQUENCE [LARGE SCALE GENOMIC DNA]</scope>
    <source>
        <strain evidence="3 4">LEV6574</strain>
    </source>
</reference>
<proteinExistence type="inferred from homology"/>
<organism evidence="3 4">
    <name type="scientific">Synchytrium endobioticum</name>
    <dbReference type="NCBI Taxonomy" id="286115"/>
    <lineage>
        <taxon>Eukaryota</taxon>
        <taxon>Fungi</taxon>
        <taxon>Fungi incertae sedis</taxon>
        <taxon>Chytridiomycota</taxon>
        <taxon>Chytridiomycota incertae sedis</taxon>
        <taxon>Chytridiomycetes</taxon>
        <taxon>Synchytriales</taxon>
        <taxon>Synchytriaceae</taxon>
        <taxon>Synchytrium</taxon>
    </lineage>
</organism>
<accession>A0A507CHJ6</accession>
<comment type="caution">
    <text evidence="3">The sequence shown here is derived from an EMBL/GenBank/DDBJ whole genome shotgun (WGS) entry which is preliminary data.</text>
</comment>
<dbReference type="GO" id="GO:0000056">
    <property type="term" value="P:ribosomal small subunit export from nucleus"/>
    <property type="evidence" value="ECO:0007669"/>
    <property type="project" value="TreeGrafter"/>
</dbReference>
<feature type="region of interest" description="Disordered" evidence="2">
    <location>
        <begin position="140"/>
        <end position="212"/>
    </location>
</feature>
<dbReference type="VEuPathDB" id="FungiDB:SeMB42_g05932"/>
<feature type="compositionally biased region" description="Basic and acidic residues" evidence="2">
    <location>
        <begin position="50"/>
        <end position="79"/>
    </location>
</feature>
<feature type="region of interest" description="Disordered" evidence="2">
    <location>
        <begin position="417"/>
        <end position="458"/>
    </location>
</feature>